<reference evidence="2" key="1">
    <citation type="journal article" date="2014" name="Int. J. Syst. Evol. Microbiol.">
        <title>Complete genome sequence of Corynebacterium casei LMG S-19264T (=DSM 44701T), isolated from a smear-ripened cheese.</title>
        <authorList>
            <consortium name="US DOE Joint Genome Institute (JGI-PGF)"/>
            <person name="Walter F."/>
            <person name="Albersmeier A."/>
            <person name="Kalinowski J."/>
            <person name="Ruckert C."/>
        </authorList>
    </citation>
    <scope>NUCLEOTIDE SEQUENCE</scope>
    <source>
        <strain evidence="2">KCTC 42590</strain>
    </source>
</reference>
<gene>
    <name evidence="2" type="ORF">GCM10017044_26610</name>
</gene>
<dbReference type="AlphaFoldDB" id="A0A919AYM2"/>
<dbReference type="EMBL" id="BNCI01000002">
    <property type="protein sequence ID" value="GHF29967.1"/>
    <property type="molecule type" value="Genomic_DNA"/>
</dbReference>
<comment type="caution">
    <text evidence="2">The sequence shown here is derived from an EMBL/GenBank/DDBJ whole genome shotgun (WGS) entry which is preliminary data.</text>
</comment>
<name>A0A919AYM2_9PROT</name>
<sequence>MLKVIRPFAALVALTISFGSVALDEDKEMTKAEKRLANILEKYEYTGKEKSCIPLRGLRSQTVIDEKTIFFEAPGGRGYMNKMDNRCPRLVFEERFSFKTSLNQLCSLDIITVLDSFGREWGSCGLGKFEEMKRIPKDKDK</sequence>
<evidence type="ECO:0000256" key="1">
    <source>
        <dbReference type="SAM" id="SignalP"/>
    </source>
</evidence>
<feature type="signal peptide" evidence="1">
    <location>
        <begin position="1"/>
        <end position="22"/>
    </location>
</feature>
<proteinExistence type="predicted"/>
<keyword evidence="3" id="KW-1185">Reference proteome</keyword>
<accession>A0A919AYM2</accession>
<dbReference type="RefSeq" id="WP_191253752.1">
    <property type="nucleotide sequence ID" value="NZ_BNCI01000002.1"/>
</dbReference>
<feature type="chain" id="PRO_5037792872" evidence="1">
    <location>
        <begin position="23"/>
        <end position="141"/>
    </location>
</feature>
<evidence type="ECO:0000313" key="2">
    <source>
        <dbReference type="EMBL" id="GHF29967.1"/>
    </source>
</evidence>
<reference evidence="2" key="2">
    <citation type="submission" date="2020-09" db="EMBL/GenBank/DDBJ databases">
        <authorList>
            <person name="Sun Q."/>
            <person name="Kim S."/>
        </authorList>
    </citation>
    <scope>NUCLEOTIDE SEQUENCE</scope>
    <source>
        <strain evidence="2">KCTC 42590</strain>
    </source>
</reference>
<protein>
    <submittedName>
        <fullName evidence="2">Uncharacterized protein</fullName>
    </submittedName>
</protein>
<evidence type="ECO:0000313" key="3">
    <source>
        <dbReference type="Proteomes" id="UP000630923"/>
    </source>
</evidence>
<organism evidence="2 3">
    <name type="scientific">Kordiimonas sediminis</name>
    <dbReference type="NCBI Taxonomy" id="1735581"/>
    <lineage>
        <taxon>Bacteria</taxon>
        <taxon>Pseudomonadati</taxon>
        <taxon>Pseudomonadota</taxon>
        <taxon>Alphaproteobacteria</taxon>
        <taxon>Kordiimonadales</taxon>
        <taxon>Kordiimonadaceae</taxon>
        <taxon>Kordiimonas</taxon>
    </lineage>
</organism>
<keyword evidence="1" id="KW-0732">Signal</keyword>
<dbReference type="Proteomes" id="UP000630923">
    <property type="component" value="Unassembled WGS sequence"/>
</dbReference>